<dbReference type="InterPro" id="IPR011009">
    <property type="entry name" value="Kinase-like_dom_sf"/>
</dbReference>
<evidence type="ECO:0000256" key="1">
    <source>
        <dbReference type="ARBA" id="ARBA00006234"/>
    </source>
</evidence>
<proteinExistence type="inferred from homology"/>
<evidence type="ECO:0000256" key="2">
    <source>
        <dbReference type="ARBA" id="ARBA00012513"/>
    </source>
</evidence>
<dbReference type="GO" id="GO:0005524">
    <property type="term" value="F:ATP binding"/>
    <property type="evidence" value="ECO:0007669"/>
    <property type="project" value="UniProtKB-UniRule"/>
</dbReference>
<name>A0A0D6QVP8_ARACU</name>
<evidence type="ECO:0000313" key="15">
    <source>
        <dbReference type="EMBL" id="JAG94068.1"/>
    </source>
</evidence>
<keyword evidence="7 11" id="KW-0067">ATP-binding</keyword>
<reference evidence="15" key="1">
    <citation type="submission" date="2015-03" db="EMBL/GenBank/DDBJ databases">
        <title>A transcriptome of Araucaria cunninghamii, an australian fine timber species.</title>
        <authorList>
            <person name="Jing Yi C.J.Y."/>
            <person name="Yin San L.Y.S."/>
            <person name="Abdul Karim S.S."/>
            <person name="Wan Azmi N.N."/>
            <person name="Hercus R.R."/>
            <person name="Croft L.L."/>
        </authorList>
    </citation>
    <scope>NUCLEOTIDE SEQUENCE</scope>
    <source>
        <strain evidence="15">MI0301</strain>
        <tissue evidence="15">Leaf</tissue>
    </source>
</reference>
<feature type="domain" description="Protein kinase" evidence="13">
    <location>
        <begin position="21"/>
        <end position="276"/>
    </location>
</feature>
<dbReference type="Pfam" id="PF00069">
    <property type="entry name" value="Pkinase"/>
    <property type="match status" value="1"/>
</dbReference>
<dbReference type="InterPro" id="IPR008271">
    <property type="entry name" value="Ser/Thr_kinase_AS"/>
</dbReference>
<keyword evidence="4" id="KW-0808">Transferase</keyword>
<dbReference type="InterPro" id="IPR017441">
    <property type="entry name" value="Protein_kinase_ATP_BS"/>
</dbReference>
<feature type="domain" description="NAF" evidence="14">
    <location>
        <begin position="316"/>
        <end position="340"/>
    </location>
</feature>
<sequence length="435" mass="49006">MSFWKMPGKGDQDGCQTVGKYELGRTIGRGTFAKVKLGRNAETGEKVAIKVILKEKVLQTGRTEQTKREISAMKMVKHPNVVQLYEVLASKSVIYLVMEYVSGGELFQRLANAKRLEEAEARTYFQQLIYALDFCHSRGVSHRDIKPENLLLDGHGNLKIADFGLSALPEQARNDGLLHTTCGTPNYVAPEVLLNKGYDGAKTDLWSCGIILFVLLAGYLPFKAPNLRVLYKNIGAGKFECPSWFSLQLTNLVHRLLEPDPQKRITMREVEDYPWFKDGISQQLEEYKTRIGDFEADLEDAGAAFEDGVLLEKQQLRPGMLNAFELISLCPGLNLSGLFESAGEPKHHDLRFISKCSASEIICKLEDIAKTLDLKMKRRECKIKLQGTLLAIIVEVFEVAPSLLMVELSHVGDELEYERFYMQKFRTTLCGIESV</sequence>
<organism evidence="15">
    <name type="scientific">Araucaria cunninghamii</name>
    <name type="common">Hoop pine</name>
    <name type="synonym">Moreton Bay pine</name>
    <dbReference type="NCBI Taxonomy" id="56994"/>
    <lineage>
        <taxon>Eukaryota</taxon>
        <taxon>Viridiplantae</taxon>
        <taxon>Streptophyta</taxon>
        <taxon>Embryophyta</taxon>
        <taxon>Tracheophyta</taxon>
        <taxon>Spermatophyta</taxon>
        <taxon>Pinopsida</taxon>
        <taxon>Pinidae</taxon>
        <taxon>Conifers II</taxon>
        <taxon>Araucariales</taxon>
        <taxon>Araucariaceae</taxon>
        <taxon>Araucaria</taxon>
    </lineage>
</organism>
<dbReference type="FunFam" id="1.10.510.10:FF:000279">
    <property type="entry name" value="Non-specific serine/threonine protein kinase"/>
    <property type="match status" value="1"/>
</dbReference>
<dbReference type="PROSITE" id="PS50816">
    <property type="entry name" value="NAF"/>
    <property type="match status" value="1"/>
</dbReference>
<dbReference type="PROSITE" id="PS00107">
    <property type="entry name" value="PROTEIN_KINASE_ATP"/>
    <property type="match status" value="1"/>
</dbReference>
<dbReference type="FunFam" id="3.30.200.20:FF:000096">
    <property type="entry name" value="Non-specific serine/threonine protein kinase"/>
    <property type="match status" value="1"/>
</dbReference>
<evidence type="ECO:0000256" key="12">
    <source>
        <dbReference type="RuleBase" id="RU000304"/>
    </source>
</evidence>
<comment type="catalytic activity">
    <reaction evidence="9">
        <text>L-threonyl-[protein] + ATP = O-phospho-L-threonyl-[protein] + ADP + H(+)</text>
        <dbReference type="Rhea" id="RHEA:46608"/>
        <dbReference type="Rhea" id="RHEA-COMP:11060"/>
        <dbReference type="Rhea" id="RHEA-COMP:11605"/>
        <dbReference type="ChEBI" id="CHEBI:15378"/>
        <dbReference type="ChEBI" id="CHEBI:30013"/>
        <dbReference type="ChEBI" id="CHEBI:30616"/>
        <dbReference type="ChEBI" id="CHEBI:61977"/>
        <dbReference type="ChEBI" id="CHEBI:456216"/>
        <dbReference type="EC" id="2.7.11.1"/>
    </reaction>
</comment>
<keyword evidence="3 12" id="KW-0723">Serine/threonine-protein kinase</keyword>
<evidence type="ECO:0000256" key="9">
    <source>
        <dbReference type="ARBA" id="ARBA00047899"/>
    </source>
</evidence>
<evidence type="ECO:0000256" key="5">
    <source>
        <dbReference type="ARBA" id="ARBA00022741"/>
    </source>
</evidence>
<evidence type="ECO:0000256" key="3">
    <source>
        <dbReference type="ARBA" id="ARBA00022527"/>
    </source>
</evidence>
<dbReference type="PROSITE" id="PS00108">
    <property type="entry name" value="PROTEIN_KINASE_ST"/>
    <property type="match status" value="1"/>
</dbReference>
<keyword evidence="6" id="KW-0418">Kinase</keyword>
<evidence type="ECO:0000256" key="8">
    <source>
        <dbReference type="ARBA" id="ARBA00023211"/>
    </source>
</evidence>
<dbReference type="SMART" id="SM00220">
    <property type="entry name" value="S_TKc"/>
    <property type="match status" value="1"/>
</dbReference>
<comment type="catalytic activity">
    <reaction evidence="10">
        <text>L-seryl-[protein] + ATP = O-phospho-L-seryl-[protein] + ADP + H(+)</text>
        <dbReference type="Rhea" id="RHEA:17989"/>
        <dbReference type="Rhea" id="RHEA-COMP:9863"/>
        <dbReference type="Rhea" id="RHEA-COMP:11604"/>
        <dbReference type="ChEBI" id="CHEBI:15378"/>
        <dbReference type="ChEBI" id="CHEBI:29999"/>
        <dbReference type="ChEBI" id="CHEBI:30616"/>
        <dbReference type="ChEBI" id="CHEBI:83421"/>
        <dbReference type="ChEBI" id="CHEBI:456216"/>
        <dbReference type="EC" id="2.7.11.1"/>
    </reaction>
</comment>
<comment type="similarity">
    <text evidence="1">Belongs to the protein kinase superfamily. CAMK Ser/Thr protein kinase family. SNF1 subfamily.</text>
</comment>
<dbReference type="PANTHER" id="PTHR43895:SF123">
    <property type="entry name" value="NON-SPECIFIC SERINE_THREONINE PROTEIN KINASE"/>
    <property type="match status" value="1"/>
</dbReference>
<evidence type="ECO:0000259" key="13">
    <source>
        <dbReference type="PROSITE" id="PS50011"/>
    </source>
</evidence>
<dbReference type="PROSITE" id="PS50011">
    <property type="entry name" value="PROTEIN_KINASE_DOM"/>
    <property type="match status" value="1"/>
</dbReference>
<dbReference type="FunFam" id="3.30.310.80:FF:000005">
    <property type="entry name" value="Non-specific serine/threonine protein kinase"/>
    <property type="match status" value="1"/>
</dbReference>
<dbReference type="PANTHER" id="PTHR43895">
    <property type="entry name" value="CALCIUM/CALMODULIN-DEPENDENT PROTEIN KINASE KINASE-RELATED"/>
    <property type="match status" value="1"/>
</dbReference>
<evidence type="ECO:0000256" key="11">
    <source>
        <dbReference type="PROSITE-ProRule" id="PRU10141"/>
    </source>
</evidence>
<dbReference type="GO" id="GO:0007165">
    <property type="term" value="P:signal transduction"/>
    <property type="evidence" value="ECO:0007669"/>
    <property type="project" value="InterPro"/>
</dbReference>
<dbReference type="Gene3D" id="3.30.310.80">
    <property type="entry name" value="Kinase associated domain 1, KA1"/>
    <property type="match status" value="1"/>
</dbReference>
<dbReference type="EC" id="2.7.11.1" evidence="2"/>
<keyword evidence="5 11" id="KW-0547">Nucleotide-binding</keyword>
<dbReference type="InterPro" id="IPR018451">
    <property type="entry name" value="NAF/FISL_domain"/>
</dbReference>
<dbReference type="Gene3D" id="1.10.510.10">
    <property type="entry name" value="Transferase(Phosphotransferase) domain 1"/>
    <property type="match status" value="1"/>
</dbReference>
<evidence type="ECO:0000259" key="14">
    <source>
        <dbReference type="PROSITE" id="PS50816"/>
    </source>
</evidence>
<feature type="binding site" evidence="11">
    <location>
        <position position="54"/>
    </location>
    <ligand>
        <name>ATP</name>
        <dbReference type="ChEBI" id="CHEBI:30616"/>
    </ligand>
</feature>
<evidence type="ECO:0000256" key="10">
    <source>
        <dbReference type="ARBA" id="ARBA00048679"/>
    </source>
</evidence>
<dbReference type="SUPFAM" id="SSF56112">
    <property type="entry name" value="Protein kinase-like (PK-like)"/>
    <property type="match status" value="1"/>
</dbReference>
<dbReference type="AlphaFoldDB" id="A0A0D6QVP8"/>
<keyword evidence="8" id="KW-0464">Manganese</keyword>
<dbReference type="CDD" id="cd12195">
    <property type="entry name" value="CIPK_C"/>
    <property type="match status" value="1"/>
</dbReference>
<accession>A0A0D6QVP8</accession>
<evidence type="ECO:0000256" key="4">
    <source>
        <dbReference type="ARBA" id="ARBA00022679"/>
    </source>
</evidence>
<evidence type="ECO:0000256" key="7">
    <source>
        <dbReference type="ARBA" id="ARBA00022840"/>
    </source>
</evidence>
<dbReference type="InterPro" id="IPR004041">
    <property type="entry name" value="NAF_dom"/>
</dbReference>
<evidence type="ECO:0000256" key="6">
    <source>
        <dbReference type="ARBA" id="ARBA00022777"/>
    </source>
</evidence>
<dbReference type="EMBL" id="GCKF01044698">
    <property type="protein sequence ID" value="JAG94068.1"/>
    <property type="molecule type" value="Transcribed_RNA"/>
</dbReference>
<dbReference type="GO" id="GO:0004674">
    <property type="term" value="F:protein serine/threonine kinase activity"/>
    <property type="evidence" value="ECO:0007669"/>
    <property type="project" value="UniProtKB-KW"/>
</dbReference>
<dbReference type="Pfam" id="PF03822">
    <property type="entry name" value="NAF"/>
    <property type="match status" value="1"/>
</dbReference>
<dbReference type="InterPro" id="IPR000719">
    <property type="entry name" value="Prot_kinase_dom"/>
</dbReference>
<protein>
    <recommendedName>
        <fullName evidence="2">non-specific serine/threonine protein kinase</fullName>
        <ecNumber evidence="2">2.7.11.1</ecNumber>
    </recommendedName>
</protein>